<dbReference type="GeneID" id="107097852"/>
<evidence type="ECO:0000259" key="17">
    <source>
        <dbReference type="Pfam" id="PF02234"/>
    </source>
</evidence>
<keyword evidence="6" id="KW-0963">Cytoplasm</keyword>
<evidence type="ECO:0000313" key="19">
    <source>
        <dbReference type="Proteomes" id="UP000265020"/>
    </source>
</evidence>
<dbReference type="PANTHER" id="PTHR10265:SF9">
    <property type="entry name" value="CYCLIN-DEPENDENT KINASE INHIBITOR 1B"/>
    <property type="match status" value="1"/>
</dbReference>
<evidence type="ECO:0000256" key="6">
    <source>
        <dbReference type="ARBA" id="ARBA00022490"/>
    </source>
</evidence>
<keyword evidence="10" id="KW-0649">Protein kinase inhibitor</keyword>
<name>A0A3Q2DW73_CYPVA</name>
<feature type="domain" description="Cyclin-dependent kinase inhibitor" evidence="17">
    <location>
        <begin position="49"/>
        <end position="98"/>
    </location>
</feature>
<evidence type="ECO:0000256" key="10">
    <source>
        <dbReference type="ARBA" id="ARBA00023013"/>
    </source>
</evidence>
<dbReference type="GO" id="GO:0045930">
    <property type="term" value="P:negative regulation of mitotic cell cycle"/>
    <property type="evidence" value="ECO:0007669"/>
    <property type="project" value="TreeGrafter"/>
</dbReference>
<evidence type="ECO:0000256" key="7">
    <source>
        <dbReference type="ARBA" id="ARBA00022553"/>
    </source>
</evidence>
<dbReference type="Gene3D" id="4.10.365.10">
    <property type="entry name" value="p27"/>
    <property type="match status" value="1"/>
</dbReference>
<reference evidence="18" key="1">
    <citation type="submission" date="2025-08" db="UniProtKB">
        <authorList>
            <consortium name="Ensembl"/>
        </authorList>
    </citation>
    <scope>IDENTIFICATION</scope>
</reference>
<evidence type="ECO:0000256" key="3">
    <source>
        <dbReference type="ARBA" id="ARBA00004496"/>
    </source>
</evidence>
<dbReference type="CTD" id="368329"/>
<evidence type="ECO:0000256" key="1">
    <source>
        <dbReference type="ARBA" id="ARBA00004123"/>
    </source>
</evidence>
<evidence type="ECO:0000256" key="8">
    <source>
        <dbReference type="ARBA" id="ARBA00022753"/>
    </source>
</evidence>
<reference evidence="18" key="2">
    <citation type="submission" date="2025-09" db="UniProtKB">
        <authorList>
            <consortium name="Ensembl"/>
        </authorList>
    </citation>
    <scope>IDENTIFICATION</scope>
</reference>
<evidence type="ECO:0000256" key="2">
    <source>
        <dbReference type="ARBA" id="ARBA00004177"/>
    </source>
</evidence>
<evidence type="ECO:0000256" key="5">
    <source>
        <dbReference type="ARBA" id="ARBA00014547"/>
    </source>
</evidence>
<evidence type="ECO:0000256" key="11">
    <source>
        <dbReference type="ARBA" id="ARBA00023242"/>
    </source>
</evidence>
<dbReference type="RefSeq" id="XP_015250658.1">
    <property type="nucleotide sequence ID" value="XM_015395172.1"/>
</dbReference>
<keyword evidence="12" id="KW-0131">Cell cycle</keyword>
<feature type="compositionally biased region" description="Basic and acidic residues" evidence="16">
    <location>
        <begin position="32"/>
        <end position="43"/>
    </location>
</feature>
<dbReference type="GeneTree" id="ENSGT00940000159852"/>
<dbReference type="GO" id="GO:0008285">
    <property type="term" value="P:negative regulation of cell population proliferation"/>
    <property type="evidence" value="ECO:0007669"/>
    <property type="project" value="TreeGrafter"/>
</dbReference>
<dbReference type="STRING" id="28743.ENSCVAP00000024118"/>
<comment type="similarity">
    <text evidence="4">Belongs to the CDI family.</text>
</comment>
<keyword evidence="19" id="KW-1185">Reference proteome</keyword>
<dbReference type="Ensembl" id="ENSCVAT00000004996.1">
    <property type="protein sequence ID" value="ENSCVAP00000024118.1"/>
    <property type="gene ID" value="ENSCVAG00000007978.1"/>
</dbReference>
<feature type="region of interest" description="Disordered" evidence="16">
    <location>
        <begin position="20"/>
        <end position="44"/>
    </location>
</feature>
<organism evidence="18 19">
    <name type="scientific">Cyprinodon variegatus</name>
    <name type="common">Sheepshead minnow</name>
    <dbReference type="NCBI Taxonomy" id="28743"/>
    <lineage>
        <taxon>Eukaryota</taxon>
        <taxon>Metazoa</taxon>
        <taxon>Chordata</taxon>
        <taxon>Craniata</taxon>
        <taxon>Vertebrata</taxon>
        <taxon>Euteleostomi</taxon>
        <taxon>Actinopterygii</taxon>
        <taxon>Neopterygii</taxon>
        <taxon>Teleostei</taxon>
        <taxon>Neoteleostei</taxon>
        <taxon>Acanthomorphata</taxon>
        <taxon>Ovalentaria</taxon>
        <taxon>Atherinomorphae</taxon>
        <taxon>Cyprinodontiformes</taxon>
        <taxon>Cyprinodontidae</taxon>
        <taxon>Cyprinodon</taxon>
    </lineage>
</organism>
<dbReference type="InterPro" id="IPR003175">
    <property type="entry name" value="CDI_dom"/>
</dbReference>
<dbReference type="GO" id="GO:0051087">
    <property type="term" value="F:protein-folding chaperone binding"/>
    <property type="evidence" value="ECO:0007669"/>
    <property type="project" value="TreeGrafter"/>
</dbReference>
<keyword evidence="11" id="KW-0539">Nucleus</keyword>
<dbReference type="AlphaFoldDB" id="A0A3Q2DW73"/>
<dbReference type="InterPro" id="IPR044898">
    <property type="entry name" value="CDI_dom_sf"/>
</dbReference>
<evidence type="ECO:0000256" key="16">
    <source>
        <dbReference type="SAM" id="MobiDB-lite"/>
    </source>
</evidence>
<dbReference type="Proteomes" id="UP000265020">
    <property type="component" value="Unassembled WGS sequence"/>
</dbReference>
<evidence type="ECO:0000256" key="4">
    <source>
        <dbReference type="ARBA" id="ARBA00006726"/>
    </source>
</evidence>
<dbReference type="PANTHER" id="PTHR10265">
    <property type="entry name" value="CYCLIN-DEPENDENT KINASE INHIBITOR 1"/>
    <property type="match status" value="1"/>
</dbReference>
<dbReference type="GO" id="GO:0005768">
    <property type="term" value="C:endosome"/>
    <property type="evidence" value="ECO:0007669"/>
    <property type="project" value="UniProtKB-SubCell"/>
</dbReference>
<dbReference type="Pfam" id="PF02234">
    <property type="entry name" value="CDI"/>
    <property type="match status" value="1"/>
</dbReference>
<protein>
    <recommendedName>
        <fullName evidence="5">Cyclin-dependent kinase inhibitor 1B</fullName>
    </recommendedName>
    <alternativeName>
        <fullName evidence="14">Cyclin-dependent kinase inhibitor p27</fullName>
    </alternativeName>
    <alternativeName>
        <fullName evidence="13">p27Kip1</fullName>
    </alternativeName>
</protein>
<evidence type="ECO:0000313" key="18">
    <source>
        <dbReference type="Ensembl" id="ENSCVAP00000024118.1"/>
    </source>
</evidence>
<evidence type="ECO:0000256" key="9">
    <source>
        <dbReference type="ARBA" id="ARBA00022843"/>
    </source>
</evidence>
<sequence>MKTGRSWLLEDSAFLGGKMSDVRLSNGSPTLERTEPRLSEHPKPSACRNLFGSVDHEELNRDLKGHMRELQDLAAAEWGFDFARDVPLPNSRFIWERVDSAEMPDFYVRPPRKEKGVCSGNTKVDVNGNHSCVLVAPPSEETSLSVGQTECTEQCAGLRKRPCHDPSAQSKRSRSSPDEVSCPSLSHSVEHTPRKSSPKRQT</sequence>
<accession>A0A3Q2DW73</accession>
<dbReference type="GO" id="GO:0005634">
    <property type="term" value="C:nucleus"/>
    <property type="evidence" value="ECO:0007669"/>
    <property type="project" value="UniProtKB-SubCell"/>
</dbReference>
<evidence type="ECO:0000256" key="13">
    <source>
        <dbReference type="ARBA" id="ARBA00031903"/>
    </source>
</evidence>
<evidence type="ECO:0000256" key="12">
    <source>
        <dbReference type="ARBA" id="ARBA00023306"/>
    </source>
</evidence>
<evidence type="ECO:0000256" key="14">
    <source>
        <dbReference type="ARBA" id="ARBA00031925"/>
    </source>
</evidence>
<dbReference type="GO" id="GO:0004861">
    <property type="term" value="F:cyclin-dependent protein serine/threonine kinase inhibitor activity"/>
    <property type="evidence" value="ECO:0007669"/>
    <property type="project" value="InterPro"/>
</dbReference>
<keyword evidence="8" id="KW-0967">Endosome</keyword>
<dbReference type="OrthoDB" id="6373236at2759"/>
<keyword evidence="9" id="KW-0832">Ubl conjugation</keyword>
<proteinExistence type="inferred from homology"/>
<dbReference type="KEGG" id="cvg:107097852"/>
<dbReference type="OMA" id="THLRDQK"/>
<comment type="function">
    <text evidence="15">Important regulator of cell cycle progression. Inhibits the kinase activity of CDK2 bound to cyclin A, but has little inhibitory activity on CDK2 bound to SPDYA. Involved in G1 arrest. Potent inhibitor of cyclin E- and cyclin A-CDK2 complexes. Forms a complex with cyclin type D-CDK4 complexes and is involved in the assembly, stability, and modulation of CCND1-CDK4 complex activation. Acts either as an inhibitor or an activator of cyclin type D-CDK4 complexes depending on its phosphorylation state and/or stoichometry.</text>
</comment>
<feature type="region of interest" description="Disordered" evidence="16">
    <location>
        <begin position="157"/>
        <end position="202"/>
    </location>
</feature>
<dbReference type="GO" id="GO:0000082">
    <property type="term" value="P:G1/S transition of mitotic cell cycle"/>
    <property type="evidence" value="ECO:0007669"/>
    <property type="project" value="TreeGrafter"/>
</dbReference>
<comment type="subcellular location">
    <subcellularLocation>
        <location evidence="3">Cytoplasm</location>
    </subcellularLocation>
    <subcellularLocation>
        <location evidence="2">Endosome</location>
    </subcellularLocation>
    <subcellularLocation>
        <location evidence="1">Nucleus</location>
    </subcellularLocation>
</comment>
<keyword evidence="7" id="KW-0597">Phosphoprotein</keyword>
<evidence type="ECO:0000256" key="15">
    <source>
        <dbReference type="ARBA" id="ARBA00045727"/>
    </source>
</evidence>